<comment type="subcellular location">
    <subcellularLocation>
        <location evidence="1">Cell inner membrane</location>
        <topology evidence="1">Multi-pass membrane protein</topology>
    </subcellularLocation>
</comment>
<organism evidence="10 11">
    <name type="scientific">Candidatus Yanofskybacteria bacterium CG10_big_fil_rev_8_21_14_0_10_36_16</name>
    <dbReference type="NCBI Taxonomy" id="1975096"/>
    <lineage>
        <taxon>Bacteria</taxon>
        <taxon>Candidatus Yanofskyibacteriota</taxon>
    </lineage>
</organism>
<protein>
    <recommendedName>
        <fullName evidence="9">Type II secretion system protein GspF domain-containing protein</fullName>
    </recommendedName>
</protein>
<dbReference type="PRINTS" id="PR00812">
    <property type="entry name" value="BCTERIALGSPF"/>
</dbReference>
<comment type="similarity">
    <text evidence="2">Belongs to the GSP F family.</text>
</comment>
<evidence type="ECO:0000313" key="11">
    <source>
        <dbReference type="Proteomes" id="UP000228496"/>
    </source>
</evidence>
<dbReference type="AlphaFoldDB" id="A0A2J0Q6P6"/>
<evidence type="ECO:0000313" key="10">
    <source>
        <dbReference type="EMBL" id="PJE50538.1"/>
    </source>
</evidence>
<evidence type="ECO:0000256" key="4">
    <source>
        <dbReference type="ARBA" id="ARBA00022519"/>
    </source>
</evidence>
<feature type="transmembrane region" description="Helical" evidence="8">
    <location>
        <begin position="223"/>
        <end position="242"/>
    </location>
</feature>
<dbReference type="GO" id="GO:0005886">
    <property type="term" value="C:plasma membrane"/>
    <property type="evidence" value="ECO:0007669"/>
    <property type="project" value="UniProtKB-SubCell"/>
</dbReference>
<dbReference type="PANTHER" id="PTHR30012:SF0">
    <property type="entry name" value="TYPE II SECRETION SYSTEM PROTEIN F-RELATED"/>
    <property type="match status" value="1"/>
</dbReference>
<keyword evidence="5 8" id="KW-0812">Transmembrane</keyword>
<evidence type="ECO:0000256" key="2">
    <source>
        <dbReference type="ARBA" id="ARBA00005745"/>
    </source>
</evidence>
<accession>A0A2J0Q6P6</accession>
<evidence type="ECO:0000256" key="7">
    <source>
        <dbReference type="ARBA" id="ARBA00023136"/>
    </source>
</evidence>
<dbReference type="Gene3D" id="1.20.81.30">
    <property type="entry name" value="Type II secretion system (T2SS), domain F"/>
    <property type="match status" value="2"/>
</dbReference>
<keyword evidence="3" id="KW-1003">Cell membrane</keyword>
<reference evidence="10 11" key="1">
    <citation type="submission" date="2017-09" db="EMBL/GenBank/DDBJ databases">
        <title>Depth-based differentiation of microbial function through sediment-hosted aquifers and enrichment of novel symbionts in the deep terrestrial subsurface.</title>
        <authorList>
            <person name="Probst A.J."/>
            <person name="Ladd B."/>
            <person name="Jarett J.K."/>
            <person name="Geller-Mcgrath D.E."/>
            <person name="Sieber C.M."/>
            <person name="Emerson J.B."/>
            <person name="Anantharaman K."/>
            <person name="Thomas B.C."/>
            <person name="Malmstrom R."/>
            <person name="Stieglmeier M."/>
            <person name="Klingl A."/>
            <person name="Woyke T."/>
            <person name="Ryan C.M."/>
            <person name="Banfield J.F."/>
        </authorList>
    </citation>
    <scope>NUCLEOTIDE SEQUENCE [LARGE SCALE GENOMIC DNA]</scope>
    <source>
        <strain evidence="10">CG10_big_fil_rev_8_21_14_0_10_36_16</strain>
    </source>
</reference>
<feature type="transmembrane region" description="Helical" evidence="8">
    <location>
        <begin position="168"/>
        <end position="191"/>
    </location>
</feature>
<evidence type="ECO:0000256" key="5">
    <source>
        <dbReference type="ARBA" id="ARBA00022692"/>
    </source>
</evidence>
<dbReference type="EMBL" id="PCXQ01000006">
    <property type="protein sequence ID" value="PJE50538.1"/>
    <property type="molecule type" value="Genomic_DNA"/>
</dbReference>
<comment type="caution">
    <text evidence="10">The sequence shown here is derived from an EMBL/GenBank/DDBJ whole genome shotgun (WGS) entry which is preliminary data.</text>
</comment>
<keyword evidence="7 8" id="KW-0472">Membrane</keyword>
<evidence type="ECO:0000256" key="8">
    <source>
        <dbReference type="SAM" id="Phobius"/>
    </source>
</evidence>
<dbReference type="Proteomes" id="UP000228496">
    <property type="component" value="Unassembled WGS sequence"/>
</dbReference>
<dbReference type="FunFam" id="1.20.81.30:FF:000001">
    <property type="entry name" value="Type II secretion system protein F"/>
    <property type="match status" value="2"/>
</dbReference>
<gene>
    <name evidence="10" type="ORF">COV29_03985</name>
</gene>
<feature type="domain" description="Type II secretion system protein GspF" evidence="9">
    <location>
        <begin position="273"/>
        <end position="396"/>
    </location>
</feature>
<name>A0A2J0Q6P6_9BACT</name>
<evidence type="ECO:0000259" key="9">
    <source>
        <dbReference type="Pfam" id="PF00482"/>
    </source>
</evidence>
<sequence>MAEFIYQAKNPAGETVEGKIDAPSENDAVNFLHERNFVILSLEEAQKNIFSIDISSLFEQANTKDIVIFTRQLATLLGADVPLVEGIKTIARQTEKESFKKIINAVAASVEGGAALSAALSEFGDIFSDFYISLVKAGEVSGKLNETLNYLADYLERKEGISSTIRGAMAYPVFVLIALVIVMIIMMIWVLPQLLAIISDAGVKEIPFTTRVIIFTTEFFNKYILLIALGAIMAGMGLFSYLKTPGGKVWFDGFKISIPRLGSIIKSFYISRFAETLSTLIKAGVPILRSLQVTGDVVGNSIYKESIMEAHESIKTGGTMSEVFQKYPNEFPTLVTSMLSIGEKTGRTDFMLENIFNFYKKETENSINSLSQLLEPVMIMILGIGVAFLVSGILLPIYSLVGSN</sequence>
<dbReference type="InterPro" id="IPR042094">
    <property type="entry name" value="T2SS_GspF_sf"/>
</dbReference>
<evidence type="ECO:0000256" key="3">
    <source>
        <dbReference type="ARBA" id="ARBA00022475"/>
    </source>
</evidence>
<keyword evidence="6 8" id="KW-1133">Transmembrane helix</keyword>
<dbReference type="InterPro" id="IPR018076">
    <property type="entry name" value="T2SS_GspF_dom"/>
</dbReference>
<feature type="transmembrane region" description="Helical" evidence="8">
    <location>
        <begin position="377"/>
        <end position="401"/>
    </location>
</feature>
<evidence type="ECO:0000256" key="6">
    <source>
        <dbReference type="ARBA" id="ARBA00022989"/>
    </source>
</evidence>
<keyword evidence="4" id="KW-0997">Cell inner membrane</keyword>
<proteinExistence type="inferred from homology"/>
<dbReference type="Pfam" id="PF00482">
    <property type="entry name" value="T2SSF"/>
    <property type="match status" value="2"/>
</dbReference>
<dbReference type="PANTHER" id="PTHR30012">
    <property type="entry name" value="GENERAL SECRETION PATHWAY PROTEIN"/>
    <property type="match status" value="1"/>
</dbReference>
<evidence type="ECO:0000256" key="1">
    <source>
        <dbReference type="ARBA" id="ARBA00004429"/>
    </source>
</evidence>
<feature type="domain" description="Type II secretion system protein GspF" evidence="9">
    <location>
        <begin position="69"/>
        <end position="192"/>
    </location>
</feature>
<dbReference type="InterPro" id="IPR003004">
    <property type="entry name" value="GspF/PilC"/>
</dbReference>